<dbReference type="AlphaFoldDB" id="A0A8R7Q9Z0"/>
<organism evidence="2 3">
    <name type="scientific">Triticum urartu</name>
    <name type="common">Red wild einkorn</name>
    <name type="synonym">Crithodium urartu</name>
    <dbReference type="NCBI Taxonomy" id="4572"/>
    <lineage>
        <taxon>Eukaryota</taxon>
        <taxon>Viridiplantae</taxon>
        <taxon>Streptophyta</taxon>
        <taxon>Embryophyta</taxon>
        <taxon>Tracheophyta</taxon>
        <taxon>Spermatophyta</taxon>
        <taxon>Magnoliopsida</taxon>
        <taxon>Liliopsida</taxon>
        <taxon>Poales</taxon>
        <taxon>Poaceae</taxon>
        <taxon>BOP clade</taxon>
        <taxon>Pooideae</taxon>
        <taxon>Triticodae</taxon>
        <taxon>Triticeae</taxon>
        <taxon>Triticinae</taxon>
        <taxon>Triticum</taxon>
    </lineage>
</organism>
<keyword evidence="3" id="KW-1185">Reference proteome</keyword>
<reference evidence="3" key="1">
    <citation type="journal article" date="2013" name="Nature">
        <title>Draft genome of the wheat A-genome progenitor Triticum urartu.</title>
        <authorList>
            <person name="Ling H.Q."/>
            <person name="Zhao S."/>
            <person name="Liu D."/>
            <person name="Wang J."/>
            <person name="Sun H."/>
            <person name="Zhang C."/>
            <person name="Fan H."/>
            <person name="Li D."/>
            <person name="Dong L."/>
            <person name="Tao Y."/>
            <person name="Gao C."/>
            <person name="Wu H."/>
            <person name="Li Y."/>
            <person name="Cui Y."/>
            <person name="Guo X."/>
            <person name="Zheng S."/>
            <person name="Wang B."/>
            <person name="Yu K."/>
            <person name="Liang Q."/>
            <person name="Yang W."/>
            <person name="Lou X."/>
            <person name="Chen J."/>
            <person name="Feng M."/>
            <person name="Jian J."/>
            <person name="Zhang X."/>
            <person name="Luo G."/>
            <person name="Jiang Y."/>
            <person name="Liu J."/>
            <person name="Wang Z."/>
            <person name="Sha Y."/>
            <person name="Zhang B."/>
            <person name="Wu H."/>
            <person name="Tang D."/>
            <person name="Shen Q."/>
            <person name="Xue P."/>
            <person name="Zou S."/>
            <person name="Wang X."/>
            <person name="Liu X."/>
            <person name="Wang F."/>
            <person name="Yang Y."/>
            <person name="An X."/>
            <person name="Dong Z."/>
            <person name="Zhang K."/>
            <person name="Zhang X."/>
            <person name="Luo M.C."/>
            <person name="Dvorak J."/>
            <person name="Tong Y."/>
            <person name="Wang J."/>
            <person name="Yang H."/>
            <person name="Li Z."/>
            <person name="Wang D."/>
            <person name="Zhang A."/>
            <person name="Wang J."/>
        </authorList>
    </citation>
    <scope>NUCLEOTIDE SEQUENCE</scope>
    <source>
        <strain evidence="3">cv. G1812</strain>
    </source>
</reference>
<sequence>MLVVGLKRAISDKIIVKRSAGYNFFFYTFLIKCVLFMQLCRWIGNKSIKWNDKLFGTHNSYYFFQ</sequence>
<name>A0A8R7Q9Z0_TRIUA</name>
<dbReference type="EnsemblPlants" id="TuG1812G0500000239.01.T01">
    <property type="protein sequence ID" value="TuG1812G0500000239.01.T01.cds384885"/>
    <property type="gene ID" value="TuG1812G0500000239.01"/>
</dbReference>
<keyword evidence="1" id="KW-0472">Membrane</keyword>
<protein>
    <submittedName>
        <fullName evidence="2">Uncharacterized protein</fullName>
    </submittedName>
</protein>
<dbReference type="Gramene" id="TuG1812G0500000239.01.T01">
    <property type="protein sequence ID" value="TuG1812G0500000239.01.T01.cds384885"/>
    <property type="gene ID" value="TuG1812G0500000239.01"/>
</dbReference>
<evidence type="ECO:0000256" key="1">
    <source>
        <dbReference type="SAM" id="Phobius"/>
    </source>
</evidence>
<feature type="transmembrane region" description="Helical" evidence="1">
    <location>
        <begin position="24"/>
        <end position="44"/>
    </location>
</feature>
<reference evidence="2" key="2">
    <citation type="submission" date="2018-03" db="EMBL/GenBank/DDBJ databases">
        <title>The Triticum urartu genome reveals the dynamic nature of wheat genome evolution.</title>
        <authorList>
            <person name="Ling H."/>
            <person name="Ma B."/>
            <person name="Shi X."/>
            <person name="Liu H."/>
            <person name="Dong L."/>
            <person name="Sun H."/>
            <person name="Cao Y."/>
            <person name="Gao Q."/>
            <person name="Zheng S."/>
            <person name="Li Y."/>
            <person name="Yu Y."/>
            <person name="Du H."/>
            <person name="Qi M."/>
            <person name="Li Y."/>
            <person name="Yu H."/>
            <person name="Cui Y."/>
            <person name="Wang N."/>
            <person name="Chen C."/>
            <person name="Wu H."/>
            <person name="Zhao Y."/>
            <person name="Zhang J."/>
            <person name="Li Y."/>
            <person name="Zhou W."/>
            <person name="Zhang B."/>
            <person name="Hu W."/>
            <person name="Eijk M."/>
            <person name="Tang J."/>
            <person name="Witsenboer H."/>
            <person name="Zhao S."/>
            <person name="Li Z."/>
            <person name="Zhang A."/>
            <person name="Wang D."/>
            <person name="Liang C."/>
        </authorList>
    </citation>
    <scope>NUCLEOTIDE SEQUENCE [LARGE SCALE GENOMIC DNA]</scope>
    <source>
        <strain evidence="2">cv. G1812</strain>
    </source>
</reference>
<proteinExistence type="predicted"/>
<accession>A0A8R7Q9Z0</accession>
<reference evidence="2" key="3">
    <citation type="submission" date="2022-06" db="UniProtKB">
        <authorList>
            <consortium name="EnsemblPlants"/>
        </authorList>
    </citation>
    <scope>IDENTIFICATION</scope>
</reference>
<evidence type="ECO:0000313" key="2">
    <source>
        <dbReference type="EnsemblPlants" id="TuG1812G0500000239.01.T01.cds384885"/>
    </source>
</evidence>
<keyword evidence="1" id="KW-1133">Transmembrane helix</keyword>
<dbReference type="Proteomes" id="UP000015106">
    <property type="component" value="Chromosome 5"/>
</dbReference>
<keyword evidence="1" id="KW-0812">Transmembrane</keyword>
<evidence type="ECO:0000313" key="3">
    <source>
        <dbReference type="Proteomes" id="UP000015106"/>
    </source>
</evidence>